<accession>A0ABW5SXW7</accession>
<dbReference type="RefSeq" id="WP_380711228.1">
    <property type="nucleotide sequence ID" value="NZ_JBHUML010000002.1"/>
</dbReference>
<dbReference type="EMBL" id="JBHUML010000002">
    <property type="protein sequence ID" value="MFD2703922.1"/>
    <property type="molecule type" value="Genomic_DNA"/>
</dbReference>
<evidence type="ECO:0000313" key="1">
    <source>
        <dbReference type="EMBL" id="MFD2703922.1"/>
    </source>
</evidence>
<sequence length="92" mass="10703">MAYTGDTVRMKVYFRSLEGNAINPNDVTLTLFDKEKQEIESMTLDTSNQEDEGVYFYDYVIPDDKQKIIFEFRGSINNKPIVSRGTIEPTFY</sequence>
<evidence type="ECO:0000313" key="2">
    <source>
        <dbReference type="Proteomes" id="UP001597520"/>
    </source>
</evidence>
<keyword evidence="2" id="KW-1185">Reference proteome</keyword>
<proteinExistence type="predicted"/>
<comment type="caution">
    <text evidence="1">The sequence shown here is derived from an EMBL/GenBank/DDBJ whole genome shotgun (WGS) entry which is preliminary data.</text>
</comment>
<gene>
    <name evidence="1" type="ORF">ACFSUB_00460</name>
</gene>
<name>A0ABW5SXW7_9BACI</name>
<protein>
    <submittedName>
        <fullName evidence="1">Uncharacterized protein</fullName>
    </submittedName>
</protein>
<organism evidence="1 2">
    <name type="scientific">Salibacterium lacus</name>
    <dbReference type="NCBI Taxonomy" id="1898109"/>
    <lineage>
        <taxon>Bacteria</taxon>
        <taxon>Bacillati</taxon>
        <taxon>Bacillota</taxon>
        <taxon>Bacilli</taxon>
        <taxon>Bacillales</taxon>
        <taxon>Bacillaceae</taxon>
    </lineage>
</organism>
<dbReference type="Proteomes" id="UP001597520">
    <property type="component" value="Unassembled WGS sequence"/>
</dbReference>
<reference evidence="2" key="1">
    <citation type="journal article" date="2019" name="Int. J. Syst. Evol. Microbiol.">
        <title>The Global Catalogue of Microorganisms (GCM) 10K type strain sequencing project: providing services to taxonomists for standard genome sequencing and annotation.</title>
        <authorList>
            <consortium name="The Broad Institute Genomics Platform"/>
            <consortium name="The Broad Institute Genome Sequencing Center for Infectious Disease"/>
            <person name="Wu L."/>
            <person name="Ma J."/>
        </authorList>
    </citation>
    <scope>NUCLEOTIDE SEQUENCE [LARGE SCALE GENOMIC DNA]</scope>
    <source>
        <strain evidence="2">KCTC 33792</strain>
    </source>
</reference>